<organism evidence="1 2">
    <name type="scientific">Roseibium aggregatum</name>
    <dbReference type="NCBI Taxonomy" id="187304"/>
    <lineage>
        <taxon>Bacteria</taxon>
        <taxon>Pseudomonadati</taxon>
        <taxon>Pseudomonadota</taxon>
        <taxon>Alphaproteobacteria</taxon>
        <taxon>Hyphomicrobiales</taxon>
        <taxon>Stappiaceae</taxon>
        <taxon>Roseibium</taxon>
    </lineage>
</organism>
<dbReference type="InterPro" id="IPR036412">
    <property type="entry name" value="HAD-like_sf"/>
</dbReference>
<dbReference type="Gene3D" id="3.40.50.1000">
    <property type="entry name" value="HAD superfamily/HAD-like"/>
    <property type="match status" value="1"/>
</dbReference>
<dbReference type="PRINTS" id="PR00413">
    <property type="entry name" value="HADHALOGNASE"/>
</dbReference>
<dbReference type="Pfam" id="PF00702">
    <property type="entry name" value="Hydrolase"/>
    <property type="match status" value="1"/>
</dbReference>
<dbReference type="SUPFAM" id="SSF56784">
    <property type="entry name" value="HAD-like"/>
    <property type="match status" value="1"/>
</dbReference>
<dbReference type="SFLD" id="SFLDG01129">
    <property type="entry name" value="C1.5:_HAD__Beta-PGM__Phosphata"/>
    <property type="match status" value="1"/>
</dbReference>
<dbReference type="Gene3D" id="1.10.150.240">
    <property type="entry name" value="Putative phosphatase, domain 2"/>
    <property type="match status" value="1"/>
</dbReference>
<dbReference type="NCBIfam" id="TIGR01509">
    <property type="entry name" value="HAD-SF-IA-v3"/>
    <property type="match status" value="1"/>
</dbReference>
<accession>A0A939EHB6</accession>
<comment type="caution">
    <text evidence="1">The sequence shown here is derived from an EMBL/GenBank/DDBJ whole genome shotgun (WGS) entry which is preliminary data.</text>
</comment>
<dbReference type="GO" id="GO:0016787">
    <property type="term" value="F:hydrolase activity"/>
    <property type="evidence" value="ECO:0007669"/>
    <property type="project" value="UniProtKB-KW"/>
</dbReference>
<dbReference type="InterPro" id="IPR044999">
    <property type="entry name" value="CbbY-like"/>
</dbReference>
<dbReference type="AlphaFoldDB" id="A0A939EHB6"/>
<dbReference type="PANTHER" id="PTHR42896">
    <property type="entry name" value="XYLULOSE-1,5-BISPHOSPHATE (XUBP) PHOSPHATASE"/>
    <property type="match status" value="1"/>
</dbReference>
<dbReference type="Proteomes" id="UP000664096">
    <property type="component" value="Unassembled WGS sequence"/>
</dbReference>
<sequence>MKALIFDVDGTLAETEELHRQAFNRTFQDFGLDWHWSVDTYRDLLKTAGGKERLRVWRDRVGARVSDATITELHKEKTGHYGRLMSEAGVRLRPGIADLMDFARKNGLKRAIATTTNRPNVDALCLAAFGRPAQDLFDTIAAGDEVPAKKPAPDVYLLALERLEVAAGEAIAFEDSRIGVLSAKAAGLRVIAAPSLYTTSDRLDEADLTAPALSLELVREASAFFSGAFSG</sequence>
<dbReference type="PANTHER" id="PTHR42896:SF2">
    <property type="entry name" value="CBBY-LIKE PROTEIN"/>
    <property type="match status" value="1"/>
</dbReference>
<reference evidence="1" key="1">
    <citation type="submission" date="2020-12" db="EMBL/GenBank/DDBJ databases">
        <title>Oil enriched cultivation method for isolating marine PHA-producing bacteria.</title>
        <authorList>
            <person name="Zheng W."/>
            <person name="Yu S."/>
            <person name="Huang Y."/>
        </authorList>
    </citation>
    <scope>NUCLEOTIDE SEQUENCE</scope>
    <source>
        <strain evidence="1">SY-2-12</strain>
    </source>
</reference>
<protein>
    <submittedName>
        <fullName evidence="1">HAD-IA family hydrolase</fullName>
    </submittedName>
</protein>
<proteinExistence type="predicted"/>
<keyword evidence="1" id="KW-0378">Hydrolase</keyword>
<evidence type="ECO:0000313" key="2">
    <source>
        <dbReference type="Proteomes" id="UP000664096"/>
    </source>
</evidence>
<dbReference type="SFLD" id="SFLDS00003">
    <property type="entry name" value="Haloacid_Dehalogenase"/>
    <property type="match status" value="1"/>
</dbReference>
<dbReference type="InterPro" id="IPR006439">
    <property type="entry name" value="HAD-SF_hydro_IA"/>
</dbReference>
<dbReference type="InterPro" id="IPR023214">
    <property type="entry name" value="HAD_sf"/>
</dbReference>
<evidence type="ECO:0000313" key="1">
    <source>
        <dbReference type="EMBL" id="MBN9672978.1"/>
    </source>
</evidence>
<dbReference type="InterPro" id="IPR023198">
    <property type="entry name" value="PGP-like_dom2"/>
</dbReference>
<dbReference type="EMBL" id="JAEKJZ010000005">
    <property type="protein sequence ID" value="MBN9672978.1"/>
    <property type="molecule type" value="Genomic_DNA"/>
</dbReference>
<gene>
    <name evidence="1" type="ORF">JF539_21665</name>
</gene>
<name>A0A939EHB6_9HYPH</name>